<dbReference type="GO" id="GO:0030170">
    <property type="term" value="F:pyridoxal phosphate binding"/>
    <property type="evidence" value="ECO:0007669"/>
    <property type="project" value="InterPro"/>
</dbReference>
<organism evidence="5 6">
    <name type="scientific">Herbihabitans rhizosphaerae</name>
    <dbReference type="NCBI Taxonomy" id="1872711"/>
    <lineage>
        <taxon>Bacteria</taxon>
        <taxon>Bacillati</taxon>
        <taxon>Actinomycetota</taxon>
        <taxon>Actinomycetes</taxon>
        <taxon>Pseudonocardiales</taxon>
        <taxon>Pseudonocardiaceae</taxon>
        <taxon>Herbihabitans</taxon>
    </lineage>
</organism>
<evidence type="ECO:0000256" key="3">
    <source>
        <dbReference type="ARBA" id="ARBA00023239"/>
    </source>
</evidence>
<evidence type="ECO:0000313" key="6">
    <source>
        <dbReference type="Proteomes" id="UP000294257"/>
    </source>
</evidence>
<dbReference type="InterPro" id="IPR036052">
    <property type="entry name" value="TrpB-like_PALP_sf"/>
</dbReference>
<dbReference type="PROSITE" id="PS00165">
    <property type="entry name" value="DEHYDRATASE_SER_THR"/>
    <property type="match status" value="1"/>
</dbReference>
<dbReference type="Pfam" id="PF00291">
    <property type="entry name" value="PALP"/>
    <property type="match status" value="1"/>
</dbReference>
<dbReference type="PANTHER" id="PTHR48078:SF6">
    <property type="entry name" value="L-THREONINE DEHYDRATASE CATABOLIC TDCB"/>
    <property type="match status" value="1"/>
</dbReference>
<dbReference type="Proteomes" id="UP000294257">
    <property type="component" value="Unassembled WGS sequence"/>
</dbReference>
<accession>A0A4Q7KQE8</accession>
<dbReference type="GO" id="GO:0006565">
    <property type="term" value="P:L-serine catabolic process"/>
    <property type="evidence" value="ECO:0007669"/>
    <property type="project" value="TreeGrafter"/>
</dbReference>
<dbReference type="Gene3D" id="3.40.50.1100">
    <property type="match status" value="2"/>
</dbReference>
<dbReference type="InterPro" id="IPR050147">
    <property type="entry name" value="Ser/Thr_Dehydratase"/>
</dbReference>
<keyword evidence="6" id="KW-1185">Reference proteome</keyword>
<evidence type="ECO:0000259" key="4">
    <source>
        <dbReference type="Pfam" id="PF00291"/>
    </source>
</evidence>
<dbReference type="RefSeq" id="WP_130344644.1">
    <property type="nucleotide sequence ID" value="NZ_SGWQ01000004.1"/>
</dbReference>
<dbReference type="PANTHER" id="PTHR48078">
    <property type="entry name" value="THREONINE DEHYDRATASE, MITOCHONDRIAL-RELATED"/>
    <property type="match status" value="1"/>
</dbReference>
<evidence type="ECO:0000313" key="5">
    <source>
        <dbReference type="EMBL" id="RZS39058.1"/>
    </source>
</evidence>
<comment type="cofactor">
    <cofactor evidence="1">
        <name>pyridoxal 5'-phosphate</name>
        <dbReference type="ChEBI" id="CHEBI:597326"/>
    </cofactor>
</comment>
<dbReference type="InterPro" id="IPR000634">
    <property type="entry name" value="Ser/Thr_deHydtase_PyrdxlP-BS"/>
</dbReference>
<dbReference type="AlphaFoldDB" id="A0A4Q7KQE8"/>
<dbReference type="GO" id="GO:0004794">
    <property type="term" value="F:threonine deaminase activity"/>
    <property type="evidence" value="ECO:0007669"/>
    <property type="project" value="TreeGrafter"/>
</dbReference>
<gene>
    <name evidence="5" type="ORF">EV193_104269</name>
</gene>
<reference evidence="5 6" key="1">
    <citation type="submission" date="2019-02" db="EMBL/GenBank/DDBJ databases">
        <title>Genomic Encyclopedia of Type Strains, Phase IV (KMG-IV): sequencing the most valuable type-strain genomes for metagenomic binning, comparative biology and taxonomic classification.</title>
        <authorList>
            <person name="Goeker M."/>
        </authorList>
    </citation>
    <scope>NUCLEOTIDE SEQUENCE [LARGE SCALE GENOMIC DNA]</scope>
    <source>
        <strain evidence="5 6">DSM 101727</strain>
    </source>
</reference>
<proteinExistence type="predicted"/>
<dbReference type="OrthoDB" id="4408011at2"/>
<keyword evidence="2" id="KW-0663">Pyridoxal phosphate</keyword>
<dbReference type="EMBL" id="SGWQ01000004">
    <property type="protein sequence ID" value="RZS39058.1"/>
    <property type="molecule type" value="Genomic_DNA"/>
</dbReference>
<sequence>MTTPAPTPAAADVAAAAERISGHVRRTPILRTEIDGRPLVLKLEQLQRTGSFKLRGATNKLLAGERPERVVTASGGNHGLAVATAASTLGVPVTVHAPSFVPELKTRRMVEAGARVVRHDDSGAAFTTAAQEGTEPGNLYLHPYDDPHVIAGQGTVTAEIIEDAPDVDSIVVAVGGGGLIAGAAVAAGGRAIIAVEPKGCPCLHDALEAGHPVESTVDSVAASGLGANRVGDLPLAILTATGVESILVADKEIVAARDRLWEELRLAVEPAAAVGFAAWLADRVPGELPALIICGANTEWLPS</sequence>
<dbReference type="GO" id="GO:0003941">
    <property type="term" value="F:L-serine ammonia-lyase activity"/>
    <property type="evidence" value="ECO:0007669"/>
    <property type="project" value="TreeGrafter"/>
</dbReference>
<comment type="caution">
    <text evidence="5">The sequence shown here is derived from an EMBL/GenBank/DDBJ whole genome shotgun (WGS) entry which is preliminary data.</text>
</comment>
<dbReference type="NCBIfam" id="NF006094">
    <property type="entry name" value="PRK08246.1"/>
    <property type="match status" value="1"/>
</dbReference>
<dbReference type="GO" id="GO:0006567">
    <property type="term" value="P:L-threonine catabolic process"/>
    <property type="evidence" value="ECO:0007669"/>
    <property type="project" value="TreeGrafter"/>
</dbReference>
<dbReference type="InterPro" id="IPR001926">
    <property type="entry name" value="TrpB-like_PALP"/>
</dbReference>
<dbReference type="SUPFAM" id="SSF53686">
    <property type="entry name" value="Tryptophan synthase beta subunit-like PLP-dependent enzymes"/>
    <property type="match status" value="1"/>
</dbReference>
<protein>
    <submittedName>
        <fullName evidence="5">L-threonine ammonia-lyase</fullName>
    </submittedName>
</protein>
<name>A0A4Q7KQE8_9PSEU</name>
<keyword evidence="3 5" id="KW-0456">Lyase</keyword>
<evidence type="ECO:0000256" key="1">
    <source>
        <dbReference type="ARBA" id="ARBA00001933"/>
    </source>
</evidence>
<feature type="domain" description="Tryptophan synthase beta chain-like PALP" evidence="4">
    <location>
        <begin position="20"/>
        <end position="289"/>
    </location>
</feature>
<dbReference type="GO" id="GO:0009097">
    <property type="term" value="P:isoleucine biosynthetic process"/>
    <property type="evidence" value="ECO:0007669"/>
    <property type="project" value="TreeGrafter"/>
</dbReference>
<evidence type="ECO:0000256" key="2">
    <source>
        <dbReference type="ARBA" id="ARBA00022898"/>
    </source>
</evidence>